<dbReference type="Proteomes" id="UP001303532">
    <property type="component" value="Chromosome"/>
</dbReference>
<organism evidence="1 2">
    <name type="scientific">Sporosarcina jeotgali</name>
    <dbReference type="NCBI Taxonomy" id="3020056"/>
    <lineage>
        <taxon>Bacteria</taxon>
        <taxon>Bacillati</taxon>
        <taxon>Bacillota</taxon>
        <taxon>Bacilli</taxon>
        <taxon>Bacillales</taxon>
        <taxon>Caryophanaceae</taxon>
        <taxon>Sporosarcina</taxon>
    </lineage>
</organism>
<evidence type="ECO:0000313" key="1">
    <source>
        <dbReference type="EMBL" id="WOV84598.1"/>
    </source>
</evidence>
<dbReference type="EMBL" id="CP116341">
    <property type="protein sequence ID" value="WOV84598.1"/>
    <property type="molecule type" value="Genomic_DNA"/>
</dbReference>
<name>A0ABZ0KYB4_9BACL</name>
<evidence type="ECO:0000313" key="2">
    <source>
        <dbReference type="Proteomes" id="UP001303532"/>
    </source>
</evidence>
<dbReference type="RefSeq" id="WP_323692247.1">
    <property type="nucleotide sequence ID" value="NZ_CP116341.1"/>
</dbReference>
<reference evidence="1 2" key="1">
    <citation type="submission" date="2023-01" db="EMBL/GenBank/DDBJ databases">
        <title>Sporosarcina sp. nov., isolated from Korean tranditional fermented seafood 'Jeotgal'.</title>
        <authorList>
            <person name="Yang A.-I."/>
        </authorList>
    </citation>
    <scope>NUCLEOTIDE SEQUENCE [LARGE SCALE GENOMIC DNA]</scope>
    <source>
        <strain evidence="1 2">B2O-1</strain>
    </source>
</reference>
<sequence length="56" mass="6594">MIYEEETYVELHDGRKGLIVLVRVDERTQYDIELANGELTTVYHEEVVRPVENTTK</sequence>
<gene>
    <name evidence="1" type="ORF">PGH26_01365</name>
</gene>
<accession>A0ABZ0KYB4</accession>
<proteinExistence type="predicted"/>
<keyword evidence="2" id="KW-1185">Reference proteome</keyword>
<protein>
    <recommendedName>
        <fullName evidence="3">Bacillus phage SPbeta YonK domain-containing protein</fullName>
    </recommendedName>
</protein>
<evidence type="ECO:0008006" key="3">
    <source>
        <dbReference type="Google" id="ProtNLM"/>
    </source>
</evidence>